<protein>
    <submittedName>
        <fullName evidence="1">Uncharacterized protein</fullName>
    </submittedName>
</protein>
<dbReference type="Proteomes" id="UP000824540">
    <property type="component" value="Unassembled WGS sequence"/>
</dbReference>
<comment type="caution">
    <text evidence="1">The sequence shown here is derived from an EMBL/GenBank/DDBJ whole genome shotgun (WGS) entry which is preliminary data.</text>
</comment>
<gene>
    <name evidence="1" type="ORF">JZ751_007685</name>
</gene>
<keyword evidence="2" id="KW-1185">Reference proteome</keyword>
<dbReference type="AlphaFoldDB" id="A0A8T2N9D7"/>
<dbReference type="EMBL" id="JAFBMS010000150">
    <property type="protein sequence ID" value="KAG9334428.1"/>
    <property type="molecule type" value="Genomic_DNA"/>
</dbReference>
<evidence type="ECO:0000313" key="2">
    <source>
        <dbReference type="Proteomes" id="UP000824540"/>
    </source>
</evidence>
<proteinExistence type="predicted"/>
<sequence>MADRCVPYPSAKQDSFAFPRMSDCDIDVDRCDCVLKNSSRSRSPCKRLHEALSIDILQGSR</sequence>
<reference evidence="1" key="1">
    <citation type="thesis" date="2021" institute="BYU ScholarsArchive" country="Provo, UT, USA">
        <title>Applications of and Algorithms for Genome Assembly and Genomic Analyses with an Emphasis on Marine Teleosts.</title>
        <authorList>
            <person name="Pickett B.D."/>
        </authorList>
    </citation>
    <scope>NUCLEOTIDE SEQUENCE</scope>
    <source>
        <strain evidence="1">HI-2016</strain>
    </source>
</reference>
<name>A0A8T2N9D7_9TELE</name>
<organism evidence="1 2">
    <name type="scientific">Albula glossodonta</name>
    <name type="common">roundjaw bonefish</name>
    <dbReference type="NCBI Taxonomy" id="121402"/>
    <lineage>
        <taxon>Eukaryota</taxon>
        <taxon>Metazoa</taxon>
        <taxon>Chordata</taxon>
        <taxon>Craniata</taxon>
        <taxon>Vertebrata</taxon>
        <taxon>Euteleostomi</taxon>
        <taxon>Actinopterygii</taxon>
        <taxon>Neopterygii</taxon>
        <taxon>Teleostei</taxon>
        <taxon>Albuliformes</taxon>
        <taxon>Albulidae</taxon>
        <taxon>Albula</taxon>
    </lineage>
</organism>
<evidence type="ECO:0000313" key="1">
    <source>
        <dbReference type="EMBL" id="KAG9334428.1"/>
    </source>
</evidence>
<accession>A0A8T2N9D7</accession>